<keyword evidence="1 4" id="KW-0663">Pyridoxal phosphate</keyword>
<dbReference type="PIRSF" id="PIRSF000390">
    <property type="entry name" value="PLP_StrS"/>
    <property type="match status" value="1"/>
</dbReference>
<evidence type="ECO:0000256" key="2">
    <source>
        <dbReference type="ARBA" id="ARBA00037999"/>
    </source>
</evidence>
<gene>
    <name evidence="6" type="ORF">SAMN05421830_113113</name>
</gene>
<dbReference type="OrthoDB" id="9766188at2"/>
<dbReference type="Gene3D" id="3.40.640.10">
    <property type="entry name" value="Type I PLP-dependent aspartate aminotransferase-like (Major domain)"/>
    <property type="match status" value="1"/>
</dbReference>
<evidence type="ECO:0000256" key="3">
    <source>
        <dbReference type="PIRSR" id="PIRSR000390-1"/>
    </source>
</evidence>
<dbReference type="GO" id="GO:0008483">
    <property type="term" value="F:transaminase activity"/>
    <property type="evidence" value="ECO:0007669"/>
    <property type="project" value="TreeGrafter"/>
</dbReference>
<dbReference type="EMBL" id="FOTO01000013">
    <property type="protein sequence ID" value="SFM08230.1"/>
    <property type="molecule type" value="Genomic_DNA"/>
</dbReference>
<evidence type="ECO:0000256" key="4">
    <source>
        <dbReference type="PIRSR" id="PIRSR000390-2"/>
    </source>
</evidence>
<evidence type="ECO:0000256" key="1">
    <source>
        <dbReference type="ARBA" id="ARBA00022898"/>
    </source>
</evidence>
<dbReference type="InterPro" id="IPR015421">
    <property type="entry name" value="PyrdxlP-dep_Trfase_major"/>
</dbReference>
<evidence type="ECO:0000313" key="7">
    <source>
        <dbReference type="Proteomes" id="UP000199581"/>
    </source>
</evidence>
<sequence>MKSNTIPFLNLISQNAPFKDEILAVWMEILESAAFIGGPHVSTFEAAFAAACQTSHCVGVGSGTDALRLIFLALGLAPGDEVITVPNTFIATSEAISQAGGRPVFVDVRPDTLTMDPQLLEVAITPATRGIVPVHLYGQPCCMDAICAVAARHNLWVVEDACQAHLASYGGRMTGSLATAAAFSFYPGKNLGACGEAGAVTTNSPKLAETVRCLRDHGQSKKYVHLAEGYNGRLDALQAAALYIKLPHLAAWNASRRAVAARYDVELAGLPGLRLVNRLADRVSALHLYVVMHAMRDELLAHLASRGIGAAMHYPIALHMQKAYSHLNYRKGDFPVAEAACASLLSLPMHPYLCDDEASRIVAAVKEFCLGHLG</sequence>
<comment type="similarity">
    <text evidence="2 5">Belongs to the DegT/DnrJ/EryC1 family.</text>
</comment>
<dbReference type="InterPro" id="IPR015422">
    <property type="entry name" value="PyrdxlP-dep_Trfase_small"/>
</dbReference>
<comment type="caution">
    <text evidence="6">The sequence shown here is derived from an EMBL/GenBank/DDBJ whole genome shotgun (WGS) entry which is preliminary data.</text>
</comment>
<dbReference type="PANTHER" id="PTHR30244">
    <property type="entry name" value="TRANSAMINASE"/>
    <property type="match status" value="1"/>
</dbReference>
<dbReference type="InterPro" id="IPR000653">
    <property type="entry name" value="DegT/StrS_aminotransferase"/>
</dbReference>
<dbReference type="SUPFAM" id="SSF53383">
    <property type="entry name" value="PLP-dependent transferases"/>
    <property type="match status" value="1"/>
</dbReference>
<dbReference type="PANTHER" id="PTHR30244:SF36">
    <property type="entry name" value="3-OXO-GLUCOSE-6-PHOSPHATE:GLUTAMATE AMINOTRANSFERASE"/>
    <property type="match status" value="1"/>
</dbReference>
<reference evidence="6 7" key="1">
    <citation type="submission" date="2016-10" db="EMBL/GenBank/DDBJ databases">
        <authorList>
            <person name="Varghese N."/>
            <person name="Submissions S."/>
        </authorList>
    </citation>
    <scope>NUCLEOTIDE SEQUENCE [LARGE SCALE GENOMIC DNA]</scope>
    <source>
        <strain evidence="6 7">DSM 1741</strain>
    </source>
</reference>
<dbReference type="AlphaFoldDB" id="A0A8G2C597"/>
<dbReference type="CDD" id="cd00616">
    <property type="entry name" value="AHBA_syn"/>
    <property type="match status" value="1"/>
</dbReference>
<protein>
    <submittedName>
        <fullName evidence="6">dTDP-4-amino-4,6-dideoxygalactose transaminase</fullName>
    </submittedName>
</protein>
<keyword evidence="7" id="KW-1185">Reference proteome</keyword>
<evidence type="ECO:0000256" key="5">
    <source>
        <dbReference type="RuleBase" id="RU004508"/>
    </source>
</evidence>
<dbReference type="GO" id="GO:0030170">
    <property type="term" value="F:pyridoxal phosphate binding"/>
    <property type="evidence" value="ECO:0007669"/>
    <property type="project" value="TreeGrafter"/>
</dbReference>
<organism evidence="6 7">
    <name type="scientific">Desulfomicrobium norvegicum (strain DSM 1741 / NCIMB 8310)</name>
    <name type="common">Desulfovibrio baculatus (strain Norway 4)</name>
    <name type="synonym">Desulfovibrio desulfuricans (strain Norway 4)</name>
    <dbReference type="NCBI Taxonomy" id="52561"/>
    <lineage>
        <taxon>Bacteria</taxon>
        <taxon>Pseudomonadati</taxon>
        <taxon>Thermodesulfobacteriota</taxon>
        <taxon>Desulfovibrionia</taxon>
        <taxon>Desulfovibrionales</taxon>
        <taxon>Desulfomicrobiaceae</taxon>
        <taxon>Desulfomicrobium</taxon>
    </lineage>
</organism>
<accession>A0A8G2C597</accession>
<dbReference type="Gene3D" id="3.90.1150.10">
    <property type="entry name" value="Aspartate Aminotransferase, domain 1"/>
    <property type="match status" value="1"/>
</dbReference>
<name>A0A8G2C597_DESNO</name>
<dbReference type="InterPro" id="IPR015424">
    <property type="entry name" value="PyrdxlP-dep_Trfase"/>
</dbReference>
<evidence type="ECO:0000313" key="6">
    <source>
        <dbReference type="EMBL" id="SFM08230.1"/>
    </source>
</evidence>
<dbReference type="Proteomes" id="UP000199581">
    <property type="component" value="Unassembled WGS sequence"/>
</dbReference>
<dbReference type="GO" id="GO:0000271">
    <property type="term" value="P:polysaccharide biosynthetic process"/>
    <property type="evidence" value="ECO:0007669"/>
    <property type="project" value="TreeGrafter"/>
</dbReference>
<dbReference type="RefSeq" id="WP_092193806.1">
    <property type="nucleotide sequence ID" value="NZ_FOTO01000013.1"/>
</dbReference>
<feature type="modified residue" description="N6-(pyridoxal phosphate)lysine" evidence="4">
    <location>
        <position position="189"/>
    </location>
</feature>
<feature type="active site" description="Proton acceptor" evidence="3">
    <location>
        <position position="189"/>
    </location>
</feature>
<dbReference type="Pfam" id="PF01041">
    <property type="entry name" value="DegT_DnrJ_EryC1"/>
    <property type="match status" value="1"/>
</dbReference>
<proteinExistence type="inferred from homology"/>